<evidence type="ECO:0000313" key="1">
    <source>
        <dbReference type="EMBL" id="MBE1486155.1"/>
    </source>
</evidence>
<reference evidence="1" key="1">
    <citation type="submission" date="2020-10" db="EMBL/GenBank/DDBJ databases">
        <title>Sequencing the genomes of 1000 actinobacteria strains.</title>
        <authorList>
            <person name="Klenk H.-P."/>
        </authorList>
    </citation>
    <scope>NUCLEOTIDE SEQUENCE</scope>
    <source>
        <strain evidence="1">DSM 46832</strain>
    </source>
</reference>
<dbReference type="EMBL" id="JADBEB010000001">
    <property type="protein sequence ID" value="MBE1486155.1"/>
    <property type="molecule type" value="Genomic_DNA"/>
</dbReference>
<accession>A0A927M3J9</accession>
<dbReference type="InterPro" id="IPR006311">
    <property type="entry name" value="TAT_signal"/>
</dbReference>
<protein>
    <submittedName>
        <fullName evidence="1">Uncharacterized protein</fullName>
    </submittedName>
</protein>
<dbReference type="Proteomes" id="UP000649753">
    <property type="component" value="Unassembled WGS sequence"/>
</dbReference>
<keyword evidence="2" id="KW-1185">Reference proteome</keyword>
<dbReference type="PROSITE" id="PS51257">
    <property type="entry name" value="PROKAR_LIPOPROTEIN"/>
    <property type="match status" value="1"/>
</dbReference>
<dbReference type="RefSeq" id="WP_192766228.1">
    <property type="nucleotide sequence ID" value="NZ_JADBEB010000001.1"/>
</dbReference>
<organism evidence="1 2">
    <name type="scientific">Plantactinospora soyae</name>
    <dbReference type="NCBI Taxonomy" id="1544732"/>
    <lineage>
        <taxon>Bacteria</taxon>
        <taxon>Bacillati</taxon>
        <taxon>Actinomycetota</taxon>
        <taxon>Actinomycetes</taxon>
        <taxon>Micromonosporales</taxon>
        <taxon>Micromonosporaceae</taxon>
        <taxon>Plantactinospora</taxon>
    </lineage>
</organism>
<dbReference type="InterPro" id="IPR011044">
    <property type="entry name" value="Quino_amine_DH_bsu"/>
</dbReference>
<comment type="caution">
    <text evidence="1">The sequence shown here is derived from an EMBL/GenBank/DDBJ whole genome shotgun (WGS) entry which is preliminary data.</text>
</comment>
<gene>
    <name evidence="1" type="ORF">H4W31_001793</name>
</gene>
<dbReference type="InterPro" id="IPR015943">
    <property type="entry name" value="WD40/YVTN_repeat-like_dom_sf"/>
</dbReference>
<dbReference type="SUPFAM" id="SSF50969">
    <property type="entry name" value="YVTN repeat-like/Quinoprotein amine dehydrogenase"/>
    <property type="match status" value="1"/>
</dbReference>
<dbReference type="PROSITE" id="PS51318">
    <property type="entry name" value="TAT"/>
    <property type="match status" value="1"/>
</dbReference>
<dbReference type="AlphaFoldDB" id="A0A927M3J9"/>
<dbReference type="Gene3D" id="2.130.10.10">
    <property type="entry name" value="YVTN repeat-like/Quinoprotein amine dehydrogenase"/>
    <property type="match status" value="1"/>
</dbReference>
<evidence type="ECO:0000313" key="2">
    <source>
        <dbReference type="Proteomes" id="UP000649753"/>
    </source>
</evidence>
<proteinExistence type="predicted"/>
<sequence length="453" mass="47156">MTTTRRDVLRLTGALLAGTAGVGAVTASAGCQFGSGDRDDAEAAGRKPTPREALVVELSDGKLAVVDAVTGRMLVQPAPAVVSGDGRRLVRVERPDGGTRLTSHRLPDGAAVSAGTLTGALTVRTISADGDLVALADDAGPGHTPYRPGPRERTTIVVADGAGQRRRLELPGNLEPEAFDASRQALFVLDYLPPTAPDRYRVRVVDLASGQVQPLLTRVKAVVPEGTEEEMRGEGRQAVYDRQRNRLFTLYTHQPDHVHTRDRIAAATDPTGAGARDDAPHVHAFVHTLDLTERWAFCVDLPAPFGERAAAGHTIALNRDGSRLYVADTGSGALATIDPAGLTVMDSVRFDALAGTAGSGNAVPAAATFDGAGMLLVGAGREVVGMAVTAGGGTDPRWSTPAEVRGLAGPPDGTRLYVGQPNAVLRVDAGTGTVRQRIDVPGLVALRQVIAST</sequence>
<name>A0A927M3J9_9ACTN</name>